<evidence type="ECO:0000256" key="3">
    <source>
        <dbReference type="ARBA" id="ARBA00022833"/>
    </source>
</evidence>
<dbReference type="Pfam" id="PF01753">
    <property type="entry name" value="zf-MYND"/>
    <property type="match status" value="1"/>
</dbReference>
<sequence>MKNITFYNVHYVAAVKLWEQGRRREAADQYWQSFEKIPSLTHELRYYILHGYTSILREQYFEATDEDLSKIRKVVDDKHEPRLFRIECGFTLGYLLYIKGKRTECAEAYYHAISVGEKTVKAKEAKMESKLIQFNTEKVSSKEIMGRILKDVQGNLDNLNRKTASSDGAFIPDKRADGTYISKPSKCHKMPIGPFGSNLNDEQFNKLIDVGGLECDCCKRKNVKLLKCQRCNKAFYCSAECQKIQWKEKGHRQHCRKEGEFKPKDLVQLSGLEAKPELNDTVVRIVGPAPTKGRYEVRMEGGDRSFSVSAANIIHLRPFDIIAA</sequence>
<comment type="caution">
    <text evidence="6">The sequence shown here is derived from an EMBL/GenBank/DDBJ whole genome shotgun (WGS) entry which is preliminary data.</text>
</comment>
<dbReference type="EMBL" id="BLLK01000051">
    <property type="protein sequence ID" value="GFH56110.1"/>
    <property type="molecule type" value="Genomic_DNA"/>
</dbReference>
<dbReference type="Proteomes" id="UP001054902">
    <property type="component" value="Unassembled WGS sequence"/>
</dbReference>
<proteinExistence type="predicted"/>
<dbReference type="InterPro" id="IPR002893">
    <property type="entry name" value="Znf_MYND"/>
</dbReference>
<evidence type="ECO:0000259" key="5">
    <source>
        <dbReference type="PROSITE" id="PS50865"/>
    </source>
</evidence>
<evidence type="ECO:0000313" key="7">
    <source>
        <dbReference type="Proteomes" id="UP001054902"/>
    </source>
</evidence>
<evidence type="ECO:0000256" key="1">
    <source>
        <dbReference type="ARBA" id="ARBA00022723"/>
    </source>
</evidence>
<organism evidence="6 7">
    <name type="scientific">Chaetoceros tenuissimus</name>
    <dbReference type="NCBI Taxonomy" id="426638"/>
    <lineage>
        <taxon>Eukaryota</taxon>
        <taxon>Sar</taxon>
        <taxon>Stramenopiles</taxon>
        <taxon>Ochrophyta</taxon>
        <taxon>Bacillariophyta</taxon>
        <taxon>Coscinodiscophyceae</taxon>
        <taxon>Chaetocerotophycidae</taxon>
        <taxon>Chaetocerotales</taxon>
        <taxon>Chaetocerotaceae</taxon>
        <taxon>Chaetoceros</taxon>
    </lineage>
</organism>
<name>A0AAD3D402_9STRA</name>
<evidence type="ECO:0000256" key="4">
    <source>
        <dbReference type="PROSITE-ProRule" id="PRU00134"/>
    </source>
</evidence>
<dbReference type="PROSITE" id="PS01360">
    <property type="entry name" value="ZF_MYND_1"/>
    <property type="match status" value="1"/>
</dbReference>
<evidence type="ECO:0000256" key="2">
    <source>
        <dbReference type="ARBA" id="ARBA00022771"/>
    </source>
</evidence>
<dbReference type="PROSITE" id="PS50865">
    <property type="entry name" value="ZF_MYND_2"/>
    <property type="match status" value="1"/>
</dbReference>
<gene>
    <name evidence="6" type="ORF">CTEN210_12586</name>
</gene>
<evidence type="ECO:0000313" key="6">
    <source>
        <dbReference type="EMBL" id="GFH56110.1"/>
    </source>
</evidence>
<accession>A0AAD3D402</accession>
<dbReference type="InterPro" id="IPR011990">
    <property type="entry name" value="TPR-like_helical_dom_sf"/>
</dbReference>
<keyword evidence="2 4" id="KW-0863">Zinc-finger</keyword>
<reference evidence="6 7" key="1">
    <citation type="journal article" date="2021" name="Sci. Rep.">
        <title>The genome of the diatom Chaetoceros tenuissimus carries an ancient integrated fragment of an extant virus.</title>
        <authorList>
            <person name="Hongo Y."/>
            <person name="Kimura K."/>
            <person name="Takaki Y."/>
            <person name="Yoshida Y."/>
            <person name="Baba S."/>
            <person name="Kobayashi G."/>
            <person name="Nagasaki K."/>
            <person name="Hano T."/>
            <person name="Tomaru Y."/>
        </authorList>
    </citation>
    <scope>NUCLEOTIDE SEQUENCE [LARGE SCALE GENOMIC DNA]</scope>
    <source>
        <strain evidence="6 7">NIES-3715</strain>
    </source>
</reference>
<dbReference type="SUPFAM" id="SSF48452">
    <property type="entry name" value="TPR-like"/>
    <property type="match status" value="1"/>
</dbReference>
<feature type="domain" description="MYND-type" evidence="5">
    <location>
        <begin position="215"/>
        <end position="255"/>
    </location>
</feature>
<dbReference type="SUPFAM" id="SSF144232">
    <property type="entry name" value="HIT/MYND zinc finger-like"/>
    <property type="match status" value="1"/>
</dbReference>
<dbReference type="AlphaFoldDB" id="A0AAD3D402"/>
<keyword evidence="7" id="KW-1185">Reference proteome</keyword>
<protein>
    <recommendedName>
        <fullName evidence="5">MYND-type domain-containing protein</fullName>
    </recommendedName>
</protein>
<dbReference type="Gene3D" id="6.10.140.2220">
    <property type="match status" value="1"/>
</dbReference>
<keyword evidence="1" id="KW-0479">Metal-binding</keyword>
<keyword evidence="3" id="KW-0862">Zinc</keyword>
<dbReference type="GO" id="GO:0008270">
    <property type="term" value="F:zinc ion binding"/>
    <property type="evidence" value="ECO:0007669"/>
    <property type="project" value="UniProtKB-KW"/>
</dbReference>